<sequence>MKRLSLITCLLLIFACNDGPDKPKTAQEIVDKAIENAGGDLYDQSFISFHFRDKNYVLEKQDGRRIMKRILVTDSAVIVDAITPRGLVREINDSVVALPDSLKNTYTESINSVHYFAYLPHGLNDKAVNKELIGDIRIADKDYYKIKVTFDQEGGGKDFEDTYVYWINKETFEPDYLAYEYHVNGGGMRFREAYNPRRVGGIRFVDYNNYKPETGTSPELRKLDSLYMNDKLELLSKIEISEIIVNQDNYN</sequence>
<dbReference type="AlphaFoldDB" id="A0A4R6TNT9"/>
<dbReference type="EMBL" id="SNYI01000002">
    <property type="protein sequence ID" value="TDQ31608.1"/>
    <property type="molecule type" value="Genomic_DNA"/>
</dbReference>
<protein>
    <recommendedName>
        <fullName evidence="3">Deoxyribose-phosphate aldolase</fullName>
    </recommendedName>
</protein>
<name>A0A4R6TNT9_9FLAO</name>
<gene>
    <name evidence="1" type="ORF">CLV82_2317</name>
</gene>
<comment type="caution">
    <text evidence="1">The sequence shown here is derived from an EMBL/GenBank/DDBJ whole genome shotgun (WGS) entry which is preliminary data.</text>
</comment>
<keyword evidence="2" id="KW-1185">Reference proteome</keyword>
<dbReference type="InterPro" id="IPR045444">
    <property type="entry name" value="DUF6503"/>
</dbReference>
<reference evidence="1 2" key="1">
    <citation type="submission" date="2019-03" db="EMBL/GenBank/DDBJ databases">
        <title>Genomic Encyclopedia of Archaeal and Bacterial Type Strains, Phase II (KMG-II): from individual species to whole genera.</title>
        <authorList>
            <person name="Goeker M."/>
        </authorList>
    </citation>
    <scope>NUCLEOTIDE SEQUENCE [LARGE SCALE GENOMIC DNA]</scope>
    <source>
        <strain evidence="1 2">DSM 18435</strain>
    </source>
</reference>
<proteinExistence type="predicted"/>
<dbReference type="Proteomes" id="UP000295468">
    <property type="component" value="Unassembled WGS sequence"/>
</dbReference>
<evidence type="ECO:0000313" key="1">
    <source>
        <dbReference type="EMBL" id="TDQ31608.1"/>
    </source>
</evidence>
<evidence type="ECO:0008006" key="3">
    <source>
        <dbReference type="Google" id="ProtNLM"/>
    </source>
</evidence>
<dbReference type="OrthoDB" id="982433at2"/>
<dbReference type="RefSeq" id="WP_133644419.1">
    <property type="nucleotide sequence ID" value="NZ_SNYI01000002.1"/>
</dbReference>
<dbReference type="PROSITE" id="PS51257">
    <property type="entry name" value="PROKAR_LIPOPROTEIN"/>
    <property type="match status" value="1"/>
</dbReference>
<accession>A0A4R6TNT9</accession>
<organism evidence="1 2">
    <name type="scientific">Zeaxanthinibacter enoshimensis</name>
    <dbReference type="NCBI Taxonomy" id="392009"/>
    <lineage>
        <taxon>Bacteria</taxon>
        <taxon>Pseudomonadati</taxon>
        <taxon>Bacteroidota</taxon>
        <taxon>Flavobacteriia</taxon>
        <taxon>Flavobacteriales</taxon>
        <taxon>Flavobacteriaceae</taxon>
        <taxon>Zeaxanthinibacter</taxon>
    </lineage>
</organism>
<dbReference type="Pfam" id="PF20113">
    <property type="entry name" value="DUF6503"/>
    <property type="match status" value="1"/>
</dbReference>
<evidence type="ECO:0000313" key="2">
    <source>
        <dbReference type="Proteomes" id="UP000295468"/>
    </source>
</evidence>